<accession>A0ACD0P1J7</accession>
<evidence type="ECO:0000313" key="1">
    <source>
        <dbReference type="EMBL" id="PWN51959.1"/>
    </source>
</evidence>
<keyword evidence="2" id="KW-1185">Reference proteome</keyword>
<dbReference type="EMBL" id="KZ819805">
    <property type="protein sequence ID" value="PWN51959.1"/>
    <property type="molecule type" value="Genomic_DNA"/>
</dbReference>
<evidence type="ECO:0000313" key="2">
    <source>
        <dbReference type="Proteomes" id="UP000245626"/>
    </source>
</evidence>
<dbReference type="Proteomes" id="UP000245626">
    <property type="component" value="Unassembled WGS sequence"/>
</dbReference>
<name>A0ACD0P1J7_9BASI</name>
<organism evidence="1 2">
    <name type="scientific">Violaceomyces palustris</name>
    <dbReference type="NCBI Taxonomy" id="1673888"/>
    <lineage>
        <taxon>Eukaryota</taxon>
        <taxon>Fungi</taxon>
        <taxon>Dikarya</taxon>
        <taxon>Basidiomycota</taxon>
        <taxon>Ustilaginomycotina</taxon>
        <taxon>Ustilaginomycetes</taxon>
        <taxon>Violaceomycetales</taxon>
        <taxon>Violaceomycetaceae</taxon>
        <taxon>Violaceomyces</taxon>
    </lineage>
</organism>
<sequence length="732" mass="78584">MYGGQNFYGQATPYGAVPPAPVPQYPASYASPPPLPQPQAVAPSLRPPNFQMVANAGHHHDPLTIASDPNAFAAMFREHLSSLTFNSKPIITNLTIIAHEHVLRMANVVAKCLDDHIMQSHPSIRLPALYLLDSICKNIGAPYTVLWAERVVPLFLETYRLVDQPTKMRMEELLATWKEAGPGGRPLFNENAQWSIERSLFGSQGMPAPANKSAPAPQPAARSVQPPTAPAAIRAAQDAGKARAIESIERLLVISSQEMVREPGNAIVKERMDSLRQLKQVLLTTTLSSEEMNQVHAQLSALTAASNKRNPQLQLGSSAPTPVPALAAVATVTPPAPTPAALSIGNALASLSSLTSGPANQLSALSSLSSQPTPLTAPSPAPAPAPVVPDVTSSLIASLMQAGLLPSSNSNASTPIPARREEEEDDVDEDQDYVNAIMSLEIKTSGPGFSKEPPAIELLLHKHLPLQCRQCANRYPKSRKGQNGMDQHLDWHFTQNRRAKDSVARGQSRSWLDKLQSWIRGGYDDVAPSNKDQANGQGGEDGGPTSGSLSAAQEKAMKEKFAKTWVIAPTDADKSSKPCPICKESFKSEWSEEEEDWLWMNAMEVDGTYYHASCHYSAKILSESVITRRGTSPPESSVGGGVGSRKIGSRSATPLHAAELSLSTGTKDPVARVKEEEGVANAPTSPGSPSRKRKLEEQQDEGGSVDEESMRVKKEDHPVDQGSETPPAKKAA</sequence>
<gene>
    <name evidence="1" type="ORF">IE53DRAFT_385639</name>
</gene>
<protein>
    <submittedName>
        <fullName evidence="1">Uncharacterized protein</fullName>
    </submittedName>
</protein>
<proteinExistence type="predicted"/>
<reference evidence="1 2" key="1">
    <citation type="journal article" date="2018" name="Mol. Biol. Evol.">
        <title>Broad Genomic Sampling Reveals a Smut Pathogenic Ancestry of the Fungal Clade Ustilaginomycotina.</title>
        <authorList>
            <person name="Kijpornyongpan T."/>
            <person name="Mondo S.J."/>
            <person name="Barry K."/>
            <person name="Sandor L."/>
            <person name="Lee J."/>
            <person name="Lipzen A."/>
            <person name="Pangilinan J."/>
            <person name="LaButti K."/>
            <person name="Hainaut M."/>
            <person name="Henrissat B."/>
            <person name="Grigoriev I.V."/>
            <person name="Spatafora J.W."/>
            <person name="Aime M.C."/>
        </authorList>
    </citation>
    <scope>NUCLEOTIDE SEQUENCE [LARGE SCALE GENOMIC DNA]</scope>
    <source>
        <strain evidence="1 2">SA 807</strain>
    </source>
</reference>